<evidence type="ECO:0000313" key="2">
    <source>
        <dbReference type="Proteomes" id="UP000183975"/>
    </source>
</evidence>
<name>A0A1M6NHH1_9FIRM</name>
<organism evidence="1 2">
    <name type="scientific">Anaerotignum lactatifermentans DSM 14214</name>
    <dbReference type="NCBI Taxonomy" id="1121323"/>
    <lineage>
        <taxon>Bacteria</taxon>
        <taxon>Bacillati</taxon>
        <taxon>Bacillota</taxon>
        <taxon>Clostridia</taxon>
        <taxon>Lachnospirales</taxon>
        <taxon>Anaerotignaceae</taxon>
        <taxon>Anaerotignum</taxon>
    </lineage>
</organism>
<keyword evidence="2" id="KW-1185">Reference proteome</keyword>
<dbReference type="Pfam" id="PF13189">
    <property type="entry name" value="Cytidylate_kin2"/>
    <property type="match status" value="1"/>
</dbReference>
<proteinExistence type="predicted"/>
<dbReference type="Gene3D" id="3.40.50.300">
    <property type="entry name" value="P-loop containing nucleotide triphosphate hydrolases"/>
    <property type="match status" value="1"/>
</dbReference>
<dbReference type="InterPro" id="IPR027417">
    <property type="entry name" value="P-loop_NTPase"/>
</dbReference>
<keyword evidence="1" id="KW-0808">Transferase</keyword>
<evidence type="ECO:0000313" key="1">
    <source>
        <dbReference type="EMBL" id="SHJ95149.1"/>
    </source>
</evidence>
<dbReference type="RefSeq" id="WP_072849599.1">
    <property type="nucleotide sequence ID" value="NZ_FRAH01000010.1"/>
</dbReference>
<keyword evidence="1" id="KW-0418">Kinase</keyword>
<accession>A0A1M6NHH1</accession>
<dbReference type="OrthoDB" id="9781180at2"/>
<dbReference type="AlphaFoldDB" id="A0A1M6NHH1"/>
<gene>
    <name evidence="1" type="ORF">SAMN02745138_00866</name>
</gene>
<dbReference type="GO" id="GO:0016301">
    <property type="term" value="F:kinase activity"/>
    <property type="evidence" value="ECO:0007669"/>
    <property type="project" value="UniProtKB-KW"/>
</dbReference>
<dbReference type="Proteomes" id="UP000183975">
    <property type="component" value="Unassembled WGS sequence"/>
</dbReference>
<sequence>MQYKIITISRELGSGGRIIGKKVADQLGYHFYDREIIDQTAKISGFSKEQILHSEEKITNSFLYNVAMGTGYGLGVLSGNGKESLPLNAQIYLAQRQAIQALAKKGPCVIVGRCADYILKDEPGVLSCFVYAELQNRVNRAVNEYGMDAENAEKQILQTDKSRAVYYNAVTDQKWGDYSNYDLMINSEKVGIDMAAKLIAFLAIGSNQDT</sequence>
<dbReference type="EMBL" id="FRAH01000010">
    <property type="protein sequence ID" value="SHJ95149.1"/>
    <property type="molecule type" value="Genomic_DNA"/>
</dbReference>
<protein>
    <submittedName>
        <fullName evidence="1">Cytidylate kinase</fullName>
    </submittedName>
</protein>
<reference evidence="1 2" key="1">
    <citation type="submission" date="2016-11" db="EMBL/GenBank/DDBJ databases">
        <authorList>
            <person name="Jaros S."/>
            <person name="Januszkiewicz K."/>
            <person name="Wedrychowicz H."/>
        </authorList>
    </citation>
    <scope>NUCLEOTIDE SEQUENCE [LARGE SCALE GENOMIC DNA]</scope>
    <source>
        <strain evidence="1 2">DSM 14214</strain>
    </source>
</reference>